<dbReference type="EMBL" id="DSXR01000041">
    <property type="protein sequence ID" value="HGS86665.1"/>
    <property type="molecule type" value="Genomic_DNA"/>
</dbReference>
<reference evidence="1" key="1">
    <citation type="journal article" date="2020" name="mSystems">
        <title>Genome- and Community-Level Interaction Insights into Carbon Utilization and Element Cycling Functions of Hydrothermarchaeota in Hydrothermal Sediment.</title>
        <authorList>
            <person name="Zhou Z."/>
            <person name="Liu Y."/>
            <person name="Xu W."/>
            <person name="Pan J."/>
            <person name="Luo Z.H."/>
            <person name="Li M."/>
        </authorList>
    </citation>
    <scope>NUCLEOTIDE SEQUENCE [LARGE SCALE GENOMIC DNA]</scope>
    <source>
        <strain evidence="1">SpSt-556</strain>
    </source>
</reference>
<dbReference type="Gene3D" id="3.30.2020.40">
    <property type="entry name" value="Uncharacterised protein PF10387, DUF2442"/>
    <property type="match status" value="1"/>
</dbReference>
<protein>
    <submittedName>
        <fullName evidence="1">DUF2442 domain-containing protein</fullName>
    </submittedName>
</protein>
<organism evidence="1">
    <name type="scientific">Bellilinea caldifistulae</name>
    <dbReference type="NCBI Taxonomy" id="360411"/>
    <lineage>
        <taxon>Bacteria</taxon>
        <taxon>Bacillati</taxon>
        <taxon>Chloroflexota</taxon>
        <taxon>Anaerolineae</taxon>
        <taxon>Anaerolineales</taxon>
        <taxon>Anaerolineaceae</taxon>
        <taxon>Bellilinea</taxon>
    </lineage>
</organism>
<comment type="caution">
    <text evidence="1">The sequence shown here is derived from an EMBL/GenBank/DDBJ whole genome shotgun (WGS) entry which is preliminary data.</text>
</comment>
<name>A0A7C4PWK0_9CHLR</name>
<dbReference type="InterPro" id="IPR018841">
    <property type="entry name" value="DUF2442"/>
</dbReference>
<dbReference type="Pfam" id="PF10387">
    <property type="entry name" value="DUF2442"/>
    <property type="match status" value="1"/>
</dbReference>
<proteinExistence type="predicted"/>
<dbReference type="AlphaFoldDB" id="A0A7C4PWK0"/>
<accession>A0A7C4PWK0</accession>
<sequence>MTISRTDLKSAAIQAVRFEPDFLIVDLQDGRTIYIPLAWYPRLFHATQPEREHFRLIGSGEGIHWPDLDEDISLEHLILGIPSGESQTSLQKWLEKRQKTG</sequence>
<gene>
    <name evidence="1" type="ORF">ENT17_03500</name>
</gene>
<evidence type="ECO:0000313" key="1">
    <source>
        <dbReference type="EMBL" id="HGS86665.1"/>
    </source>
</evidence>